<accession>A0A5P0YZY4</accession>
<dbReference type="Proteomes" id="UP000517765">
    <property type="component" value="Unassembled WGS sequence"/>
</dbReference>
<evidence type="ECO:0000313" key="8">
    <source>
        <dbReference type="Proteomes" id="UP000320857"/>
    </source>
</evidence>
<gene>
    <name evidence="7" type="ORF">FNX44_021860</name>
    <name evidence="5" type="ORF">H3146_21945</name>
    <name evidence="6" type="ORF">H3147_04405</name>
</gene>
<dbReference type="AlphaFoldDB" id="A0A5P0YZY4"/>
<evidence type="ECO:0000256" key="2">
    <source>
        <dbReference type="ARBA" id="ARBA00022729"/>
    </source>
</evidence>
<protein>
    <submittedName>
        <fullName evidence="7">Polysaccharide deacetylase family protein</fullName>
    </submittedName>
</protein>
<dbReference type="Gene3D" id="3.20.20.370">
    <property type="entry name" value="Glycoside hydrolase/deacetylase"/>
    <property type="match status" value="1"/>
</dbReference>
<dbReference type="Proteomes" id="UP000525686">
    <property type="component" value="Unassembled WGS sequence"/>
</dbReference>
<dbReference type="GO" id="GO:0016810">
    <property type="term" value="F:hydrolase activity, acting on carbon-nitrogen (but not peptide) bonds"/>
    <property type="evidence" value="ECO:0007669"/>
    <property type="project" value="InterPro"/>
</dbReference>
<organism evidence="7 8">
    <name type="scientific">Streptomyces alkaliterrae</name>
    <dbReference type="NCBI Taxonomy" id="2213162"/>
    <lineage>
        <taxon>Bacteria</taxon>
        <taxon>Bacillati</taxon>
        <taxon>Actinomycetota</taxon>
        <taxon>Actinomycetes</taxon>
        <taxon>Kitasatosporales</taxon>
        <taxon>Streptomycetaceae</taxon>
        <taxon>Streptomyces</taxon>
    </lineage>
</organism>
<dbReference type="Pfam" id="PF01522">
    <property type="entry name" value="Polysacc_deac_1"/>
    <property type="match status" value="1"/>
</dbReference>
<dbReference type="GO" id="GO:0005975">
    <property type="term" value="P:carbohydrate metabolic process"/>
    <property type="evidence" value="ECO:0007669"/>
    <property type="project" value="InterPro"/>
</dbReference>
<name>A0A5P0YZY4_9ACTN</name>
<dbReference type="InterPro" id="IPR002509">
    <property type="entry name" value="NODB_dom"/>
</dbReference>
<dbReference type="EMBL" id="JABJWZ010000279">
    <property type="protein sequence ID" value="MBB1256000.1"/>
    <property type="molecule type" value="Genomic_DNA"/>
</dbReference>
<dbReference type="InterPro" id="IPR011330">
    <property type="entry name" value="Glyco_hydro/deAcase_b/a-brl"/>
</dbReference>
<dbReference type="OrthoDB" id="9782872at2"/>
<feature type="region of interest" description="Disordered" evidence="3">
    <location>
        <begin position="1"/>
        <end position="24"/>
    </location>
</feature>
<dbReference type="EMBL" id="JABJXA010000015">
    <property type="protein sequence ID" value="MBB1258071.1"/>
    <property type="molecule type" value="Genomic_DNA"/>
</dbReference>
<sequence length="271" mass="29612">MAADQASADRHAEPGTGPRPTPPPWLLMYHSVSDCRDDPYRVTVTPARLDRQLGWLRRRGLTGVGVGALLRARAAGYGDGLVGLTFDDGYADFLENALPVLRRHECTATVFVLPGLLGKDNSWDPLGPRKPLLTAEGIRAVARAGMEIGSHGLRHENLTEAATADDEVLRRETAYSRQLLRDITGRAPEGYCYPYGAVDARAVDAVRRAGYSYACAIDAGDLTGPHALPRAHVDEKDTAPRLRLKQLLHPLRRRGLTEEPVLPNATWEAGR</sequence>
<dbReference type="PANTHER" id="PTHR34216">
    <property type="match status" value="1"/>
</dbReference>
<dbReference type="CDD" id="cd10918">
    <property type="entry name" value="CE4_NodB_like_5s_6s"/>
    <property type="match status" value="1"/>
</dbReference>
<reference evidence="5" key="3">
    <citation type="journal article" name="Syst. Appl. Microbiol.">
        <title>Streptomyces alkaliterrae sp. nov., isolated from an alkaline soil, and emended descriptions of Streptomyces alkaliphilus, Streptomyces calidiresistens and Streptomyces durbertensis.</title>
        <authorList>
            <person name="Swiecimska M."/>
            <person name="Golinska P."/>
            <person name="Nouioui I."/>
            <person name="Wypij M."/>
            <person name="Rai M."/>
            <person name="Sangal V."/>
            <person name="Goodfellow M."/>
        </authorList>
    </citation>
    <scope>NUCLEOTIDE SEQUENCE</scope>
    <source>
        <strain evidence="5">OF3</strain>
        <strain evidence="6">OF8</strain>
    </source>
</reference>
<dbReference type="RefSeq" id="WP_143650411.1">
    <property type="nucleotide sequence ID" value="NZ_JABJWZ010000279.1"/>
</dbReference>
<proteinExistence type="predicted"/>
<evidence type="ECO:0000313" key="6">
    <source>
        <dbReference type="EMBL" id="MBB1258071.1"/>
    </source>
</evidence>
<evidence type="ECO:0000313" key="9">
    <source>
        <dbReference type="Proteomes" id="UP000517765"/>
    </source>
</evidence>
<evidence type="ECO:0000313" key="7">
    <source>
        <dbReference type="EMBL" id="MQS04469.1"/>
    </source>
</evidence>
<evidence type="ECO:0000256" key="1">
    <source>
        <dbReference type="ARBA" id="ARBA00004613"/>
    </source>
</evidence>
<evidence type="ECO:0000256" key="3">
    <source>
        <dbReference type="SAM" id="MobiDB-lite"/>
    </source>
</evidence>
<comment type="subcellular location">
    <subcellularLocation>
        <location evidence="1">Secreted</location>
    </subcellularLocation>
</comment>
<reference evidence="7 8" key="1">
    <citation type="submission" date="2019-10" db="EMBL/GenBank/DDBJ databases">
        <title>Streptomyces sp. nov., a novel actinobacterium isolated from alkaline environment.</title>
        <authorList>
            <person name="Golinska P."/>
        </authorList>
    </citation>
    <scope>NUCLEOTIDE SEQUENCE [LARGE SCALE GENOMIC DNA]</scope>
    <source>
        <strain evidence="7 8">OF1</strain>
    </source>
</reference>
<evidence type="ECO:0000259" key="4">
    <source>
        <dbReference type="PROSITE" id="PS51677"/>
    </source>
</evidence>
<comment type="caution">
    <text evidence="7">The sequence shown here is derived from an EMBL/GenBank/DDBJ whole genome shotgun (WGS) entry which is preliminary data.</text>
</comment>
<dbReference type="Proteomes" id="UP000320857">
    <property type="component" value="Unassembled WGS sequence"/>
</dbReference>
<dbReference type="InterPro" id="IPR051398">
    <property type="entry name" value="Polysacch_Deacetylase"/>
</dbReference>
<evidence type="ECO:0000313" key="10">
    <source>
        <dbReference type="Proteomes" id="UP000525686"/>
    </source>
</evidence>
<dbReference type="SUPFAM" id="SSF88713">
    <property type="entry name" value="Glycoside hydrolase/deacetylase"/>
    <property type="match status" value="1"/>
</dbReference>
<dbReference type="PANTHER" id="PTHR34216:SF3">
    <property type="entry name" value="POLY-BETA-1,6-N-ACETYL-D-GLUCOSAMINE N-DEACETYLASE"/>
    <property type="match status" value="1"/>
</dbReference>
<keyword evidence="8" id="KW-1185">Reference proteome</keyword>
<reference evidence="9 10" key="2">
    <citation type="submission" date="2020-05" db="EMBL/GenBank/DDBJ databases">
        <title>Classification of alakaliphilic streptomycetes isolated from an alkaline soil next to Lonar Crater, India and a proposal for the recognition of Streptomyces alkaliterrae sp. nov.</title>
        <authorList>
            <person name="Golinska P."/>
        </authorList>
    </citation>
    <scope>NUCLEOTIDE SEQUENCE [LARGE SCALE GENOMIC DNA]</scope>
    <source>
        <strain evidence="10">OF3</strain>
        <strain evidence="9">OF8</strain>
    </source>
</reference>
<dbReference type="EMBL" id="VJYK02000295">
    <property type="protein sequence ID" value="MQS04469.1"/>
    <property type="molecule type" value="Genomic_DNA"/>
</dbReference>
<dbReference type="PROSITE" id="PS51677">
    <property type="entry name" value="NODB"/>
    <property type="match status" value="1"/>
</dbReference>
<keyword evidence="2" id="KW-0732">Signal</keyword>
<evidence type="ECO:0000313" key="5">
    <source>
        <dbReference type="EMBL" id="MBB1256000.1"/>
    </source>
</evidence>
<feature type="domain" description="NodB homology" evidence="4">
    <location>
        <begin position="80"/>
        <end position="271"/>
    </location>
</feature>
<dbReference type="GO" id="GO:0005576">
    <property type="term" value="C:extracellular region"/>
    <property type="evidence" value="ECO:0007669"/>
    <property type="project" value="UniProtKB-SubCell"/>
</dbReference>